<keyword evidence="2 4" id="KW-0521">NADP</keyword>
<keyword evidence="3 4" id="KW-0560">Oxidoreductase</keyword>
<gene>
    <name evidence="4" type="primary">proC</name>
    <name evidence="10" type="ORF">A2557_12590</name>
</gene>
<feature type="domain" description="Pyrroline-5-carboxylate reductase catalytic N-terminal" evidence="8">
    <location>
        <begin position="6"/>
        <end position="98"/>
    </location>
</feature>
<name>A0A1F6GMV8_9PROT</name>
<comment type="similarity">
    <text evidence="1 4 7">Belongs to the pyrroline-5-carboxylate reductase family.</text>
</comment>
<sequence length="268" mass="28490">MKTALIVGCGNMGSAIVSALLEKEIFPRESLLIVEKQENQHTLQLEGMGVRIFKTIEEVKETQELVILAIKPQDAVPVMERLKPKVNAQSLVISIMAGITLKAMEKVLTEPMLIRSMPNTPCAIHQGMTVFCGSPKVTASHKAIAQVILGGMGKAIEVEHEGMIDSATAISGSGPAYLFYLAEAMTEAAKAFGFSAGDATMLANQTLLGASLLLEQSEEGAEGLKKRVTSKGGTTEAALRTFDAKGIKQSLTEGFKAAKARSEELGRG</sequence>
<dbReference type="HAMAP" id="MF_01925">
    <property type="entry name" value="P5C_reductase"/>
    <property type="match status" value="1"/>
</dbReference>
<dbReference type="UniPathway" id="UPA00098">
    <property type="reaction ID" value="UER00361"/>
</dbReference>
<dbReference type="AlphaFoldDB" id="A0A1F6GMV8"/>
<accession>A0A1F6GMV8</accession>
<comment type="function">
    <text evidence="4">Catalyzes the reduction of 1-pyrroline-5-carboxylate (PCA) to L-proline.</text>
</comment>
<evidence type="ECO:0000256" key="2">
    <source>
        <dbReference type="ARBA" id="ARBA00022857"/>
    </source>
</evidence>
<dbReference type="EMBL" id="MFNF01000057">
    <property type="protein sequence ID" value="OGG99428.1"/>
    <property type="molecule type" value="Genomic_DNA"/>
</dbReference>
<dbReference type="InterPro" id="IPR053790">
    <property type="entry name" value="P5CR-like_CS"/>
</dbReference>
<keyword evidence="4 7" id="KW-0028">Amino-acid biosynthesis</keyword>
<keyword evidence="4 7" id="KW-0641">Proline biosynthesis</keyword>
<dbReference type="GO" id="GO:0004735">
    <property type="term" value="F:pyrroline-5-carboxylate reductase activity"/>
    <property type="evidence" value="ECO:0007669"/>
    <property type="project" value="UniProtKB-UniRule"/>
</dbReference>
<dbReference type="InterPro" id="IPR008927">
    <property type="entry name" value="6-PGluconate_DH-like_C_sf"/>
</dbReference>
<proteinExistence type="inferred from homology"/>
<comment type="pathway">
    <text evidence="4 7">Amino-acid biosynthesis; L-proline biosynthesis; L-proline from L-glutamate 5-semialdehyde: step 1/1.</text>
</comment>
<dbReference type="Gene3D" id="1.10.3730.10">
    <property type="entry name" value="ProC C-terminal domain-like"/>
    <property type="match status" value="1"/>
</dbReference>
<comment type="caution">
    <text evidence="10">The sequence shown here is derived from an EMBL/GenBank/DDBJ whole genome shotgun (WGS) entry which is preliminary data.</text>
</comment>
<evidence type="ECO:0000313" key="11">
    <source>
        <dbReference type="Proteomes" id="UP000177583"/>
    </source>
</evidence>
<evidence type="ECO:0000256" key="1">
    <source>
        <dbReference type="ARBA" id="ARBA00005525"/>
    </source>
</evidence>
<dbReference type="FunFam" id="1.10.3730.10:FF:000001">
    <property type="entry name" value="Pyrroline-5-carboxylate reductase"/>
    <property type="match status" value="1"/>
</dbReference>
<dbReference type="Gene3D" id="3.40.50.720">
    <property type="entry name" value="NAD(P)-binding Rossmann-like Domain"/>
    <property type="match status" value="1"/>
</dbReference>
<feature type="domain" description="Pyrroline-5-carboxylate reductase dimerisation" evidence="9">
    <location>
        <begin position="161"/>
        <end position="265"/>
    </location>
</feature>
<comment type="catalytic activity">
    <reaction evidence="4">
        <text>L-proline + NAD(+) = (S)-1-pyrroline-5-carboxylate + NADH + 2 H(+)</text>
        <dbReference type="Rhea" id="RHEA:14105"/>
        <dbReference type="ChEBI" id="CHEBI:15378"/>
        <dbReference type="ChEBI" id="CHEBI:17388"/>
        <dbReference type="ChEBI" id="CHEBI:57540"/>
        <dbReference type="ChEBI" id="CHEBI:57945"/>
        <dbReference type="ChEBI" id="CHEBI:60039"/>
        <dbReference type="EC" id="1.5.1.2"/>
    </reaction>
</comment>
<dbReference type="Pfam" id="PF03807">
    <property type="entry name" value="F420_oxidored"/>
    <property type="match status" value="1"/>
</dbReference>
<feature type="binding site" evidence="6">
    <location>
        <begin position="69"/>
        <end position="72"/>
    </location>
    <ligand>
        <name>NADP(+)</name>
        <dbReference type="ChEBI" id="CHEBI:58349"/>
    </ligand>
</feature>
<keyword evidence="4" id="KW-0963">Cytoplasm</keyword>
<dbReference type="EC" id="1.5.1.2" evidence="4 5"/>
<comment type="subcellular location">
    <subcellularLocation>
        <location evidence="4">Cytoplasm</location>
    </subcellularLocation>
</comment>
<dbReference type="GO" id="GO:0055129">
    <property type="term" value="P:L-proline biosynthetic process"/>
    <property type="evidence" value="ECO:0007669"/>
    <property type="project" value="UniProtKB-UniRule"/>
</dbReference>
<evidence type="ECO:0000256" key="5">
    <source>
        <dbReference type="NCBIfam" id="TIGR00112"/>
    </source>
</evidence>
<dbReference type="Pfam" id="PF14748">
    <property type="entry name" value="P5CR_dimer"/>
    <property type="match status" value="1"/>
</dbReference>
<evidence type="ECO:0000259" key="9">
    <source>
        <dbReference type="Pfam" id="PF14748"/>
    </source>
</evidence>
<dbReference type="Proteomes" id="UP000177583">
    <property type="component" value="Unassembled WGS sequence"/>
</dbReference>
<dbReference type="SUPFAM" id="SSF48179">
    <property type="entry name" value="6-phosphogluconate dehydrogenase C-terminal domain-like"/>
    <property type="match status" value="1"/>
</dbReference>
<evidence type="ECO:0000256" key="6">
    <source>
        <dbReference type="PIRSR" id="PIRSR000193-1"/>
    </source>
</evidence>
<reference evidence="10 11" key="1">
    <citation type="journal article" date="2016" name="Nat. Commun.">
        <title>Thousands of microbial genomes shed light on interconnected biogeochemical processes in an aquifer system.</title>
        <authorList>
            <person name="Anantharaman K."/>
            <person name="Brown C.T."/>
            <person name="Hug L.A."/>
            <person name="Sharon I."/>
            <person name="Castelle C.J."/>
            <person name="Probst A.J."/>
            <person name="Thomas B.C."/>
            <person name="Singh A."/>
            <person name="Wilkins M.J."/>
            <person name="Karaoz U."/>
            <person name="Brodie E.L."/>
            <person name="Williams K.H."/>
            <person name="Hubbard S.S."/>
            <person name="Banfield J.F."/>
        </authorList>
    </citation>
    <scope>NUCLEOTIDE SEQUENCE [LARGE SCALE GENOMIC DNA]</scope>
</reference>
<dbReference type="PROSITE" id="PS00521">
    <property type="entry name" value="P5CR"/>
    <property type="match status" value="1"/>
</dbReference>
<evidence type="ECO:0000259" key="8">
    <source>
        <dbReference type="Pfam" id="PF03807"/>
    </source>
</evidence>
<dbReference type="InterPro" id="IPR029036">
    <property type="entry name" value="P5CR_dimer"/>
</dbReference>
<evidence type="ECO:0000256" key="4">
    <source>
        <dbReference type="HAMAP-Rule" id="MF_01925"/>
    </source>
</evidence>
<evidence type="ECO:0000256" key="3">
    <source>
        <dbReference type="ARBA" id="ARBA00023002"/>
    </source>
</evidence>
<dbReference type="PANTHER" id="PTHR11645:SF0">
    <property type="entry name" value="PYRROLINE-5-CARBOXYLATE REDUCTASE 3"/>
    <property type="match status" value="1"/>
</dbReference>
<dbReference type="PIRSF" id="PIRSF000193">
    <property type="entry name" value="Pyrrol-5-carb_rd"/>
    <property type="match status" value="1"/>
</dbReference>
<dbReference type="GO" id="GO:0005737">
    <property type="term" value="C:cytoplasm"/>
    <property type="evidence" value="ECO:0007669"/>
    <property type="project" value="UniProtKB-SubCell"/>
</dbReference>
<protein>
    <recommendedName>
        <fullName evidence="4 5">Pyrroline-5-carboxylate reductase</fullName>
        <shortName evidence="4">P5C reductase</shortName>
        <shortName evidence="4">P5CR</shortName>
        <ecNumber evidence="4 5">1.5.1.2</ecNumber>
    </recommendedName>
    <alternativeName>
        <fullName evidence="4">PCA reductase</fullName>
    </alternativeName>
</protein>
<dbReference type="PANTHER" id="PTHR11645">
    <property type="entry name" value="PYRROLINE-5-CARBOXYLATE REDUCTASE"/>
    <property type="match status" value="1"/>
</dbReference>
<organism evidence="10 11">
    <name type="scientific">Candidatus Lambdaproteobacteria bacterium RIFOXYD2_FULL_56_26</name>
    <dbReference type="NCBI Taxonomy" id="1817773"/>
    <lineage>
        <taxon>Bacteria</taxon>
        <taxon>Pseudomonadati</taxon>
        <taxon>Pseudomonadota</taxon>
        <taxon>Candidatus Lambdaproteobacteria</taxon>
    </lineage>
</organism>
<dbReference type="InterPro" id="IPR028939">
    <property type="entry name" value="P5C_Rdtase_cat_N"/>
</dbReference>
<dbReference type="InterPro" id="IPR000304">
    <property type="entry name" value="Pyrroline-COOH_reductase"/>
</dbReference>
<evidence type="ECO:0000256" key="7">
    <source>
        <dbReference type="RuleBase" id="RU003903"/>
    </source>
</evidence>
<dbReference type="SUPFAM" id="SSF51735">
    <property type="entry name" value="NAD(P)-binding Rossmann-fold domains"/>
    <property type="match status" value="1"/>
</dbReference>
<dbReference type="NCBIfam" id="TIGR00112">
    <property type="entry name" value="proC"/>
    <property type="match status" value="1"/>
</dbReference>
<dbReference type="InterPro" id="IPR036291">
    <property type="entry name" value="NAD(P)-bd_dom_sf"/>
</dbReference>
<comment type="catalytic activity">
    <reaction evidence="4 7">
        <text>L-proline + NADP(+) = (S)-1-pyrroline-5-carboxylate + NADPH + 2 H(+)</text>
        <dbReference type="Rhea" id="RHEA:14109"/>
        <dbReference type="ChEBI" id="CHEBI:15378"/>
        <dbReference type="ChEBI" id="CHEBI:17388"/>
        <dbReference type="ChEBI" id="CHEBI:57783"/>
        <dbReference type="ChEBI" id="CHEBI:58349"/>
        <dbReference type="ChEBI" id="CHEBI:60039"/>
        <dbReference type="EC" id="1.5.1.2"/>
    </reaction>
</comment>
<evidence type="ECO:0000313" key="10">
    <source>
        <dbReference type="EMBL" id="OGG99428.1"/>
    </source>
</evidence>